<feature type="region of interest" description="Disordered" evidence="8">
    <location>
        <begin position="1118"/>
        <end position="1137"/>
    </location>
</feature>
<keyword evidence="4 7" id="KW-0863">Zinc-finger</keyword>
<feature type="region of interest" description="Disordered" evidence="8">
    <location>
        <begin position="559"/>
        <end position="579"/>
    </location>
</feature>
<dbReference type="InterPro" id="IPR036236">
    <property type="entry name" value="Znf_C2H2_sf"/>
</dbReference>
<evidence type="ECO:0000313" key="10">
    <source>
        <dbReference type="EMBL" id="CAK1551190.1"/>
    </source>
</evidence>
<dbReference type="PROSITE" id="PS50157">
    <property type="entry name" value="ZINC_FINGER_C2H2_2"/>
    <property type="match status" value="4"/>
</dbReference>
<dbReference type="Proteomes" id="UP001497472">
    <property type="component" value="Unassembled WGS sequence"/>
</dbReference>
<feature type="compositionally biased region" description="Polar residues" evidence="8">
    <location>
        <begin position="563"/>
        <end position="579"/>
    </location>
</feature>
<feature type="region of interest" description="Disordered" evidence="8">
    <location>
        <begin position="899"/>
        <end position="925"/>
    </location>
</feature>
<feature type="compositionally biased region" description="Basic and acidic residues" evidence="8">
    <location>
        <begin position="802"/>
        <end position="811"/>
    </location>
</feature>
<evidence type="ECO:0000256" key="4">
    <source>
        <dbReference type="ARBA" id="ARBA00022771"/>
    </source>
</evidence>
<evidence type="ECO:0000256" key="7">
    <source>
        <dbReference type="PROSITE-ProRule" id="PRU00042"/>
    </source>
</evidence>
<feature type="domain" description="C2H2-type" evidence="9">
    <location>
        <begin position="7"/>
        <end position="34"/>
    </location>
</feature>
<comment type="caution">
    <text evidence="10">The sequence shown here is derived from an EMBL/GenBank/DDBJ whole genome shotgun (WGS) entry which is preliminary data.</text>
</comment>
<sequence length="1360" mass="153060">MTTIENFTCVFCSETFHDKELLQEHFRKHGDKDFDKNARSKIKTQYEVSTSTEKSEDSELVGCDVCEEMFPTISKAITHKHKVHPDHDAKYFCPWCGKLFTMKHLYNKHIQSTHKDEGNTDIKGFHCDCCGIDFYNPSAMLHHNKFFHRQDIDDHSLGSSKKVKLYNQEMVVILYCPFCGEEYNNKVNLHKHMEDDHSDENQSPEDVLRCPLCEAYFYHLDAYELHLTFHSTDDVYNEPNEMISEITEFSLDAVPPLMEKIQEANYNSIDSFLEVVQNEPTEYENKVKQKKHKKHKKSKKETITLDEFLNMNKDVFGDGLNVQGIEEVPTQMVLQRKFKGKKSDGQSAGDAKTVKQDLAKLKKQGIIVKAKSSQDLPKFKVLKNIPEVNNKIQEVCKDPNDVISKLMSQGNSQIKIVRKLVKKTDENKSESYQSNKIDSSSDYDTNNTADVEDNTYLENNNQEADENTIPAGVTEDKDNASENDKNINKFADIDDEKESKINITQEDSSTLKTIHNLGEAITIKSLSQINCNKNDNTETESPLNTENIENEVMNHDTFEENEPSISSENQTDGNTSQLSSLNEEIVVDPIAKNNAESPLFQRIESENKDIIKTPSDVPLQTLKGVSEHVTVKKVANSTCSSPSHSSEEVHNEEFDDENNMAQNSPCDESATSNNEETQKDVTNSNTSASKACHADLLKRLTSVTAKPISIKNSQSPNTGNIEKDVQTDIRKELEDPKPINSSLQSNTDILKRLKHVTAKPVSSKPINKPVAHIPKREPIKSVIENEVEVFHIDDSDSDADGDTAKNHEHKVTQPLQKVKKLPTKKPTTPPPLRSLNKNITVKSMSHTSSNYTEVQSNNGQTEIKKSSVNRSFQSKNVSITQSNRLLEEQKNLQKTISHLRRHVSIKPKNTPTVSHEPSHDDHDVDNIEQGFEDEEYDSDPGEKVKITELEDNKSDNDHQASDEPNIRVESPQSPHSSNKDMDENNFDDDFDDIEAQIKANPIKTNQNPPPPVQNPTLSKLSKELTIKPVRHNFAADSETKPTERTSDAPKNIKAVPLRPLNQRPQVNKNVMQSSQKASTSNQVNTVKTVKTYQSQTVIEEVTTTVTKTIRTVNTQVNNPSQTISRPTRPQKVITKPPNVVNSTRQAPLVVGAKIRNYSPVRPVRPSNTLVPMRPRLNSPQMPSPAIRKPGPVPNRPRLTPTRPMRLATPTAATVKRPSEETGHFSCFKKPKESLIPVQDIPSMTNNEEQYSSSQSKSTFSNVIKIVKGNAASTSQVKTETMRSQEKFAKLSGVSGLKIVKSSTKEATQVEKCETSSPVNNTMAALEKLQRQGLLIKKPRLDLTENENSHNSGEENSDNDY</sequence>
<comment type="subcellular location">
    <subcellularLocation>
        <location evidence="1">Nucleus</location>
    </subcellularLocation>
</comment>
<proteinExistence type="predicted"/>
<dbReference type="GO" id="GO:0008270">
    <property type="term" value="F:zinc ion binding"/>
    <property type="evidence" value="ECO:0007669"/>
    <property type="project" value="UniProtKB-KW"/>
</dbReference>
<feature type="compositionally biased region" description="Basic and acidic residues" evidence="8">
    <location>
        <begin position="947"/>
        <end position="966"/>
    </location>
</feature>
<dbReference type="Gene3D" id="3.30.160.60">
    <property type="entry name" value="Classic Zinc Finger"/>
    <property type="match status" value="2"/>
</dbReference>
<dbReference type="PROSITE" id="PS00028">
    <property type="entry name" value="ZINC_FINGER_C2H2_1"/>
    <property type="match status" value="5"/>
</dbReference>
<feature type="domain" description="C2H2-type" evidence="9">
    <location>
        <begin position="125"/>
        <end position="153"/>
    </location>
</feature>
<evidence type="ECO:0000256" key="1">
    <source>
        <dbReference type="ARBA" id="ARBA00004123"/>
    </source>
</evidence>
<feature type="region of interest" description="Disordered" evidence="8">
    <location>
        <begin position="795"/>
        <end position="835"/>
    </location>
</feature>
<feature type="compositionally biased region" description="Basic and acidic residues" evidence="8">
    <location>
        <begin position="474"/>
        <end position="486"/>
    </location>
</feature>
<evidence type="ECO:0000256" key="2">
    <source>
        <dbReference type="ARBA" id="ARBA00022723"/>
    </source>
</evidence>
<feature type="compositionally biased region" description="Polar residues" evidence="8">
    <location>
        <begin position="659"/>
        <end position="688"/>
    </location>
</feature>
<name>A0AAV1JSK1_9NEOP</name>
<feature type="compositionally biased region" description="Polar residues" evidence="8">
    <location>
        <begin position="1118"/>
        <end position="1127"/>
    </location>
</feature>
<feature type="compositionally biased region" description="Basic and acidic residues" evidence="8">
    <location>
        <begin position="916"/>
        <end position="925"/>
    </location>
</feature>
<dbReference type="InterPro" id="IPR013087">
    <property type="entry name" value="Znf_C2H2_type"/>
</dbReference>
<protein>
    <recommendedName>
        <fullName evidence="9">C2H2-type domain-containing protein</fullName>
    </recommendedName>
</protein>
<feature type="region of interest" description="Disordered" evidence="8">
    <location>
        <begin position="947"/>
        <end position="988"/>
    </location>
</feature>
<dbReference type="SUPFAM" id="SSF57667">
    <property type="entry name" value="beta-beta-alpha zinc fingers"/>
    <property type="match status" value="1"/>
</dbReference>
<feature type="region of interest" description="Disordered" evidence="8">
    <location>
        <begin position="636"/>
        <end position="688"/>
    </location>
</feature>
<feature type="region of interest" description="Disordered" evidence="8">
    <location>
        <begin position="1030"/>
        <end position="1058"/>
    </location>
</feature>
<evidence type="ECO:0000259" key="9">
    <source>
        <dbReference type="PROSITE" id="PS50157"/>
    </source>
</evidence>
<evidence type="ECO:0000256" key="5">
    <source>
        <dbReference type="ARBA" id="ARBA00022833"/>
    </source>
</evidence>
<gene>
    <name evidence="10" type="ORF">LNINA_LOCUS10353</name>
</gene>
<accession>A0AAV1JSK1</accession>
<feature type="region of interest" description="Disordered" evidence="8">
    <location>
        <begin position="1336"/>
        <end position="1360"/>
    </location>
</feature>
<evidence type="ECO:0000256" key="6">
    <source>
        <dbReference type="ARBA" id="ARBA00023242"/>
    </source>
</evidence>
<reference evidence="10 11" key="1">
    <citation type="submission" date="2023-11" db="EMBL/GenBank/DDBJ databases">
        <authorList>
            <person name="Okamura Y."/>
        </authorList>
    </citation>
    <scope>NUCLEOTIDE SEQUENCE [LARGE SCALE GENOMIC DNA]</scope>
</reference>
<keyword evidence="3" id="KW-0677">Repeat</keyword>
<keyword evidence="11" id="KW-1185">Reference proteome</keyword>
<feature type="region of interest" description="Disordered" evidence="8">
    <location>
        <begin position="425"/>
        <end position="486"/>
    </location>
</feature>
<organism evidence="10 11">
    <name type="scientific">Leptosia nina</name>
    <dbReference type="NCBI Taxonomy" id="320188"/>
    <lineage>
        <taxon>Eukaryota</taxon>
        <taxon>Metazoa</taxon>
        <taxon>Ecdysozoa</taxon>
        <taxon>Arthropoda</taxon>
        <taxon>Hexapoda</taxon>
        <taxon>Insecta</taxon>
        <taxon>Pterygota</taxon>
        <taxon>Neoptera</taxon>
        <taxon>Endopterygota</taxon>
        <taxon>Lepidoptera</taxon>
        <taxon>Glossata</taxon>
        <taxon>Ditrysia</taxon>
        <taxon>Papilionoidea</taxon>
        <taxon>Pieridae</taxon>
        <taxon>Pierinae</taxon>
        <taxon>Leptosia</taxon>
    </lineage>
</organism>
<keyword evidence="2" id="KW-0479">Metal-binding</keyword>
<evidence type="ECO:0000256" key="8">
    <source>
        <dbReference type="SAM" id="MobiDB-lite"/>
    </source>
</evidence>
<feature type="compositionally biased region" description="Polar residues" evidence="8">
    <location>
        <begin position="430"/>
        <end position="449"/>
    </location>
</feature>
<feature type="domain" description="C2H2-type" evidence="9">
    <location>
        <begin position="91"/>
        <end position="119"/>
    </location>
</feature>
<dbReference type="SMART" id="SM00355">
    <property type="entry name" value="ZnF_C2H2"/>
    <property type="match status" value="6"/>
</dbReference>
<dbReference type="GO" id="GO:0005634">
    <property type="term" value="C:nucleus"/>
    <property type="evidence" value="ECO:0007669"/>
    <property type="project" value="UniProtKB-SubCell"/>
</dbReference>
<feature type="compositionally biased region" description="Basic and acidic residues" evidence="8">
    <location>
        <begin position="1037"/>
        <end position="1047"/>
    </location>
</feature>
<dbReference type="EMBL" id="CAVLEF010000122">
    <property type="protein sequence ID" value="CAK1551190.1"/>
    <property type="molecule type" value="Genomic_DNA"/>
</dbReference>
<feature type="region of interest" description="Disordered" evidence="8">
    <location>
        <begin position="1165"/>
        <end position="1203"/>
    </location>
</feature>
<dbReference type="InterPro" id="IPR050888">
    <property type="entry name" value="ZnF_C2H2-type_TF"/>
</dbReference>
<dbReference type="PANTHER" id="PTHR24406">
    <property type="entry name" value="TRANSCRIPTIONAL REPRESSOR CTCFL-RELATED"/>
    <property type="match status" value="1"/>
</dbReference>
<evidence type="ECO:0000313" key="11">
    <source>
        <dbReference type="Proteomes" id="UP001497472"/>
    </source>
</evidence>
<evidence type="ECO:0000256" key="3">
    <source>
        <dbReference type="ARBA" id="ARBA00022737"/>
    </source>
</evidence>
<feature type="region of interest" description="Disordered" evidence="8">
    <location>
        <begin position="849"/>
        <end position="875"/>
    </location>
</feature>
<keyword evidence="5" id="KW-0862">Zinc</keyword>
<keyword evidence="6" id="KW-0539">Nucleus</keyword>
<feature type="domain" description="C2H2-type" evidence="9">
    <location>
        <begin position="174"/>
        <end position="202"/>
    </location>
</feature>